<dbReference type="GO" id="GO:0000976">
    <property type="term" value="F:transcription cis-regulatory region binding"/>
    <property type="evidence" value="ECO:0007669"/>
    <property type="project" value="TreeGrafter"/>
</dbReference>
<evidence type="ECO:0000256" key="2">
    <source>
        <dbReference type="ARBA" id="ARBA00023125"/>
    </source>
</evidence>
<keyword evidence="6" id="KW-1185">Reference proteome</keyword>
<feature type="domain" description="Transcriptional regulator LacI/GalR-like sensor" evidence="4">
    <location>
        <begin position="16"/>
        <end position="113"/>
    </location>
</feature>
<evidence type="ECO:0000313" key="5">
    <source>
        <dbReference type="EMBL" id="MSS83185.1"/>
    </source>
</evidence>
<evidence type="ECO:0000313" key="6">
    <source>
        <dbReference type="Proteomes" id="UP000470875"/>
    </source>
</evidence>
<dbReference type="InterPro" id="IPR028082">
    <property type="entry name" value="Peripla_BP_I"/>
</dbReference>
<evidence type="ECO:0000256" key="3">
    <source>
        <dbReference type="ARBA" id="ARBA00023163"/>
    </source>
</evidence>
<dbReference type="PANTHER" id="PTHR30146:SF155">
    <property type="entry name" value="ALANINE RACEMASE"/>
    <property type="match status" value="1"/>
</dbReference>
<dbReference type="Pfam" id="PF13377">
    <property type="entry name" value="Peripla_BP_3"/>
    <property type="match status" value="1"/>
</dbReference>
<comment type="caution">
    <text evidence="5">The sequence shown here is derived from an EMBL/GenBank/DDBJ whole genome shotgun (WGS) entry which is preliminary data.</text>
</comment>
<reference evidence="5 6" key="1">
    <citation type="submission" date="2019-08" db="EMBL/GenBank/DDBJ databases">
        <title>In-depth cultivation of the pig gut microbiome towards novel bacterial diversity and tailored functional studies.</title>
        <authorList>
            <person name="Wylensek D."/>
            <person name="Hitch T.C.A."/>
            <person name="Clavel T."/>
        </authorList>
    </citation>
    <scope>NUCLEOTIDE SEQUENCE [LARGE SCALE GENOMIC DNA]</scope>
    <source>
        <strain evidence="5 6">WB03_NA08</strain>
    </source>
</reference>
<protein>
    <recommendedName>
        <fullName evidence="4">Transcriptional regulator LacI/GalR-like sensor domain-containing protein</fullName>
    </recommendedName>
</protein>
<dbReference type="CDD" id="cd06267">
    <property type="entry name" value="PBP1_LacI_sugar_binding-like"/>
    <property type="match status" value="1"/>
</dbReference>
<dbReference type="SUPFAM" id="SSF53822">
    <property type="entry name" value="Periplasmic binding protein-like I"/>
    <property type="match status" value="1"/>
</dbReference>
<dbReference type="Gene3D" id="3.40.50.2300">
    <property type="match status" value="2"/>
</dbReference>
<gene>
    <name evidence="5" type="ORF">FYJ24_00050</name>
</gene>
<dbReference type="InterPro" id="IPR046335">
    <property type="entry name" value="LacI/GalR-like_sensor"/>
</dbReference>
<dbReference type="EMBL" id="VULO01000001">
    <property type="protein sequence ID" value="MSS83185.1"/>
    <property type="molecule type" value="Genomic_DNA"/>
</dbReference>
<name>A0A6N7W1L9_9ACTO</name>
<keyword evidence="1" id="KW-0805">Transcription regulation</keyword>
<organism evidence="5 6">
    <name type="scientific">Scrofimicrobium canadense</name>
    <dbReference type="NCBI Taxonomy" id="2652290"/>
    <lineage>
        <taxon>Bacteria</taxon>
        <taxon>Bacillati</taxon>
        <taxon>Actinomycetota</taxon>
        <taxon>Actinomycetes</taxon>
        <taxon>Actinomycetales</taxon>
        <taxon>Actinomycetaceae</taxon>
        <taxon>Scrofimicrobium</taxon>
    </lineage>
</organism>
<dbReference type="AlphaFoldDB" id="A0A6N7W1L9"/>
<dbReference type="Proteomes" id="UP000470875">
    <property type="component" value="Unassembled WGS sequence"/>
</dbReference>
<accession>A0A6N7W1L9</accession>
<evidence type="ECO:0000259" key="4">
    <source>
        <dbReference type="Pfam" id="PF13377"/>
    </source>
</evidence>
<dbReference type="GO" id="GO:0003700">
    <property type="term" value="F:DNA-binding transcription factor activity"/>
    <property type="evidence" value="ECO:0007669"/>
    <property type="project" value="TreeGrafter"/>
</dbReference>
<sequence>MSLTTRVLGAQATHELLDLPEAPTAIVYGNDLMAIAGMAAARDRSLRIPRDLSVVGFDDIPMAPYTDPPLTTIRQNAVEWGRAAAVTLIATIEGRPVTKVPIPRVEFLVRSSTGPVTSGN</sequence>
<keyword evidence="2" id="KW-0238">DNA-binding</keyword>
<dbReference type="PANTHER" id="PTHR30146">
    <property type="entry name" value="LACI-RELATED TRANSCRIPTIONAL REPRESSOR"/>
    <property type="match status" value="1"/>
</dbReference>
<proteinExistence type="predicted"/>
<evidence type="ECO:0000256" key="1">
    <source>
        <dbReference type="ARBA" id="ARBA00023015"/>
    </source>
</evidence>
<dbReference type="RefSeq" id="WP_154542484.1">
    <property type="nucleotide sequence ID" value="NZ_VULO01000001.1"/>
</dbReference>
<keyword evidence="3" id="KW-0804">Transcription</keyword>